<dbReference type="Proteomes" id="UP000054454">
    <property type="component" value="Unassembled WGS sequence"/>
</dbReference>
<gene>
    <name evidence="2" type="ORF">T552_03414</name>
</gene>
<keyword evidence="3" id="KW-1185">Reference proteome</keyword>
<organism evidence="2 3">
    <name type="scientific">Pneumocystis carinii (strain B80)</name>
    <name type="common">Rat pneumocystis pneumonia agent</name>
    <name type="synonym">Pneumocystis carinii f. sp. carinii</name>
    <dbReference type="NCBI Taxonomy" id="1408658"/>
    <lineage>
        <taxon>Eukaryota</taxon>
        <taxon>Fungi</taxon>
        <taxon>Dikarya</taxon>
        <taxon>Ascomycota</taxon>
        <taxon>Taphrinomycotina</taxon>
        <taxon>Pneumocystomycetes</taxon>
        <taxon>Pneumocystaceae</taxon>
        <taxon>Pneumocystis</taxon>
    </lineage>
</organism>
<dbReference type="EMBL" id="LFVZ01000016">
    <property type="protein sequence ID" value="KTW25801.1"/>
    <property type="molecule type" value="Genomic_DNA"/>
</dbReference>
<proteinExistence type="predicted"/>
<dbReference type="OrthoDB" id="5389960at2759"/>
<reference evidence="3" key="1">
    <citation type="journal article" date="2016" name="Nat. Commun.">
        <title>Genome analysis of three Pneumocystis species reveals adaptation mechanisms to life exclusively in mammalian hosts.</title>
        <authorList>
            <person name="Ma L."/>
            <person name="Chen Z."/>
            <person name="Huang D.W."/>
            <person name="Kutty G."/>
            <person name="Ishihara M."/>
            <person name="Wang H."/>
            <person name="Abouelleil A."/>
            <person name="Bishop L."/>
            <person name="Davey E."/>
            <person name="Deng R."/>
            <person name="Deng X."/>
            <person name="Fan L."/>
            <person name="Fantoni G."/>
            <person name="Fitzgerald M."/>
            <person name="Gogineni E."/>
            <person name="Goldberg J.M."/>
            <person name="Handley G."/>
            <person name="Hu X."/>
            <person name="Huber C."/>
            <person name="Jiao X."/>
            <person name="Jones K."/>
            <person name="Levin J.Z."/>
            <person name="Liu Y."/>
            <person name="Macdonald P."/>
            <person name="Melnikov A."/>
            <person name="Raley C."/>
            <person name="Sassi M."/>
            <person name="Sherman B.T."/>
            <person name="Song X."/>
            <person name="Sykes S."/>
            <person name="Tran B."/>
            <person name="Walsh L."/>
            <person name="Xia Y."/>
            <person name="Yang J."/>
            <person name="Young S."/>
            <person name="Zeng Q."/>
            <person name="Zheng X."/>
            <person name="Stephens R."/>
            <person name="Nusbaum C."/>
            <person name="Birren B.W."/>
            <person name="Azadi P."/>
            <person name="Lempicki R.A."/>
            <person name="Cuomo C.A."/>
            <person name="Kovacs J.A."/>
        </authorList>
    </citation>
    <scope>NUCLEOTIDE SEQUENCE [LARGE SCALE GENOMIC DNA]</scope>
    <source>
        <strain evidence="3">B80</strain>
    </source>
</reference>
<evidence type="ECO:0000313" key="3">
    <source>
        <dbReference type="Proteomes" id="UP000054454"/>
    </source>
</evidence>
<dbReference type="AlphaFoldDB" id="A0A0W4ZBN2"/>
<accession>A0A0W4ZBN2</accession>
<dbReference type="GeneID" id="28938123"/>
<dbReference type="RefSeq" id="XP_018224410.1">
    <property type="nucleotide sequence ID" value="XM_018371920.1"/>
</dbReference>
<evidence type="ECO:0000256" key="1">
    <source>
        <dbReference type="SAM" id="MobiDB-lite"/>
    </source>
</evidence>
<sequence>MPDTTNQENFLDISEKTEETIKSAMKHLDIFGERLEKAKRMLSRGDFIQITSSDQSMEITKDVKYTSQVVKDVLKLRDDIREMKRHFKFLKKPYSMKYLKQKSKIMKKKDISSSLNSTEKNHGKERNLNEEFEIFEKQLMARFPRLYSETPNSQIEGSNSANLEKTDTDFNNSTLRTEDNSKINEALFFDDKIIDNGISYELIPEFYQELNFNTSFENGDKLISFFDANSDSKSMDRHISYIRPEFIENFFEAIKKLNIDSLSNKNSYNLDKNHNSKFKTKTALKTLGND</sequence>
<dbReference type="VEuPathDB" id="FungiDB:T552_03414"/>
<feature type="region of interest" description="Disordered" evidence="1">
    <location>
        <begin position="151"/>
        <end position="173"/>
    </location>
</feature>
<comment type="caution">
    <text evidence="2">The sequence shown here is derived from an EMBL/GenBank/DDBJ whole genome shotgun (WGS) entry which is preliminary data.</text>
</comment>
<evidence type="ECO:0000313" key="2">
    <source>
        <dbReference type="EMBL" id="KTW25801.1"/>
    </source>
</evidence>
<name>A0A0W4ZBN2_PNEC8</name>
<protein>
    <submittedName>
        <fullName evidence="2">Uncharacterized protein</fullName>
    </submittedName>
</protein>